<evidence type="ECO:0000313" key="1">
    <source>
        <dbReference type="EMBL" id="TNN60251.1"/>
    </source>
</evidence>
<accession>A0A4Z2H3S1</accession>
<dbReference type="AlphaFoldDB" id="A0A4Z2H3S1"/>
<dbReference type="Proteomes" id="UP000314294">
    <property type="component" value="Unassembled WGS sequence"/>
</dbReference>
<proteinExistence type="predicted"/>
<name>A0A4Z2H3S1_9TELE</name>
<protein>
    <submittedName>
        <fullName evidence="1">Uncharacterized protein</fullName>
    </submittedName>
</protein>
<reference evidence="1 2" key="1">
    <citation type="submission" date="2019-03" db="EMBL/GenBank/DDBJ databases">
        <title>First draft genome of Liparis tanakae, snailfish: a comprehensive survey of snailfish specific genes.</title>
        <authorList>
            <person name="Kim W."/>
            <person name="Song I."/>
            <person name="Jeong J.-H."/>
            <person name="Kim D."/>
            <person name="Kim S."/>
            <person name="Ryu S."/>
            <person name="Song J.Y."/>
            <person name="Lee S.K."/>
        </authorList>
    </citation>
    <scope>NUCLEOTIDE SEQUENCE [LARGE SCALE GENOMIC DNA]</scope>
    <source>
        <tissue evidence="1">Muscle</tissue>
    </source>
</reference>
<sequence>MLSTKKLTMRRKEMKNSSIQGLLFRIGCEETGGRERKKTGGGGERRGGEADCMLQWKYHLVQSASQLLHTPAWSALITV</sequence>
<gene>
    <name evidence="1" type="ORF">EYF80_029504</name>
</gene>
<organism evidence="1 2">
    <name type="scientific">Liparis tanakae</name>
    <name type="common">Tanaka's snailfish</name>
    <dbReference type="NCBI Taxonomy" id="230148"/>
    <lineage>
        <taxon>Eukaryota</taxon>
        <taxon>Metazoa</taxon>
        <taxon>Chordata</taxon>
        <taxon>Craniata</taxon>
        <taxon>Vertebrata</taxon>
        <taxon>Euteleostomi</taxon>
        <taxon>Actinopterygii</taxon>
        <taxon>Neopterygii</taxon>
        <taxon>Teleostei</taxon>
        <taxon>Neoteleostei</taxon>
        <taxon>Acanthomorphata</taxon>
        <taxon>Eupercaria</taxon>
        <taxon>Perciformes</taxon>
        <taxon>Cottioidei</taxon>
        <taxon>Cottales</taxon>
        <taxon>Liparidae</taxon>
        <taxon>Liparis</taxon>
    </lineage>
</organism>
<comment type="caution">
    <text evidence="1">The sequence shown here is derived from an EMBL/GenBank/DDBJ whole genome shotgun (WGS) entry which is preliminary data.</text>
</comment>
<keyword evidence="2" id="KW-1185">Reference proteome</keyword>
<evidence type="ECO:0000313" key="2">
    <source>
        <dbReference type="Proteomes" id="UP000314294"/>
    </source>
</evidence>
<dbReference type="EMBL" id="SRLO01000337">
    <property type="protein sequence ID" value="TNN60251.1"/>
    <property type="molecule type" value="Genomic_DNA"/>
</dbReference>